<dbReference type="RefSeq" id="WP_125714154.1">
    <property type="nucleotide sequence ID" value="NZ_JBHTOP010000005.1"/>
</dbReference>
<organism evidence="1 2">
    <name type="scientific">Agrilactobacillus yilanensis</name>
    <dbReference type="NCBI Taxonomy" id="2485997"/>
    <lineage>
        <taxon>Bacteria</taxon>
        <taxon>Bacillati</taxon>
        <taxon>Bacillota</taxon>
        <taxon>Bacilli</taxon>
        <taxon>Lactobacillales</taxon>
        <taxon>Lactobacillaceae</taxon>
        <taxon>Agrilactobacillus</taxon>
    </lineage>
</organism>
<keyword evidence="2" id="KW-1185">Reference proteome</keyword>
<evidence type="ECO:0000313" key="1">
    <source>
        <dbReference type="EMBL" id="MFD1671178.1"/>
    </source>
</evidence>
<proteinExistence type="predicted"/>
<accession>A0ABW4J697</accession>
<name>A0ABW4J697_9LACO</name>
<dbReference type="Pfam" id="PF07408">
    <property type="entry name" value="DUF1507"/>
    <property type="match status" value="1"/>
</dbReference>
<dbReference type="EMBL" id="JBHTOP010000005">
    <property type="protein sequence ID" value="MFD1671178.1"/>
    <property type="molecule type" value="Genomic_DNA"/>
</dbReference>
<dbReference type="Proteomes" id="UP001597267">
    <property type="component" value="Unassembled WGS sequence"/>
</dbReference>
<comment type="caution">
    <text evidence="1">The sequence shown here is derived from an EMBL/GenBank/DDBJ whole genome shotgun (WGS) entry which is preliminary data.</text>
</comment>
<dbReference type="Gene3D" id="1.10.287.750">
    <property type="entry name" value="SO2669-like"/>
    <property type="match status" value="1"/>
</dbReference>
<reference evidence="2" key="1">
    <citation type="journal article" date="2019" name="Int. J. Syst. Evol. Microbiol.">
        <title>The Global Catalogue of Microorganisms (GCM) 10K type strain sequencing project: providing services to taxonomists for standard genome sequencing and annotation.</title>
        <authorList>
            <consortium name="The Broad Institute Genomics Platform"/>
            <consortium name="The Broad Institute Genome Sequencing Center for Infectious Disease"/>
            <person name="Wu L."/>
            <person name="Ma J."/>
        </authorList>
    </citation>
    <scope>NUCLEOTIDE SEQUENCE [LARGE SCALE GENOMIC DNA]</scope>
    <source>
        <strain evidence="2">CCM 8896</strain>
    </source>
</reference>
<dbReference type="InterPro" id="IPR009983">
    <property type="entry name" value="UPF0358"/>
</dbReference>
<dbReference type="InterPro" id="IPR036270">
    <property type="entry name" value="UPF0358_sf"/>
</dbReference>
<gene>
    <name evidence="1" type="ORF">ACFQ5M_03595</name>
</gene>
<sequence length="98" mass="11079">MDNLKQKNGLEILKADGEKIRQDLTGQFGDLCLMQCPIVEEIIDTQMLVYSKEVDFAKRCGLISEQVATDLVNELSVEIEDLYQAITQNQASQLDKKD</sequence>
<protein>
    <submittedName>
        <fullName evidence="1">DUF1507 family protein</fullName>
    </submittedName>
</protein>
<dbReference type="SUPFAM" id="SSF140404">
    <property type="entry name" value="EF2458-like"/>
    <property type="match status" value="1"/>
</dbReference>
<evidence type="ECO:0000313" key="2">
    <source>
        <dbReference type="Proteomes" id="UP001597267"/>
    </source>
</evidence>